<dbReference type="EMBL" id="BARW01030859">
    <property type="protein sequence ID" value="GAJ10450.1"/>
    <property type="molecule type" value="Genomic_DNA"/>
</dbReference>
<sequence length="150" mass="15900">LSGLSPAGSWDVAKICLYGQSSKFGGGDIVLTKGYQGNPVVTGNWATHLATEGEISRRAIADWVQNVYLVFTLNSAGDLWVAEKLGNILKICVRQSYDYEDDEAGATNGGAGGGTGNFSIPYPASPEISPKLVLENFTISKPKSRAFILA</sequence>
<feature type="non-terminal residue" evidence="1">
    <location>
        <position position="1"/>
    </location>
</feature>
<gene>
    <name evidence="1" type="ORF">S12H4_49222</name>
</gene>
<reference evidence="1" key="1">
    <citation type="journal article" date="2014" name="Front. Microbiol.">
        <title>High frequency of phylogenetically diverse reductive dehalogenase-homologous genes in deep subseafloor sedimentary metagenomes.</title>
        <authorList>
            <person name="Kawai M."/>
            <person name="Futagami T."/>
            <person name="Toyoda A."/>
            <person name="Takaki Y."/>
            <person name="Nishi S."/>
            <person name="Hori S."/>
            <person name="Arai W."/>
            <person name="Tsubouchi T."/>
            <person name="Morono Y."/>
            <person name="Uchiyama I."/>
            <person name="Ito T."/>
            <person name="Fujiyama A."/>
            <person name="Inagaki F."/>
            <person name="Takami H."/>
        </authorList>
    </citation>
    <scope>NUCLEOTIDE SEQUENCE</scope>
    <source>
        <strain evidence="1">Expedition CK06-06</strain>
    </source>
</reference>
<comment type="caution">
    <text evidence="1">The sequence shown here is derived from an EMBL/GenBank/DDBJ whole genome shotgun (WGS) entry which is preliminary data.</text>
</comment>
<accession>X1VNP7</accession>
<dbReference type="AlphaFoldDB" id="X1VNP7"/>
<organism evidence="1">
    <name type="scientific">marine sediment metagenome</name>
    <dbReference type="NCBI Taxonomy" id="412755"/>
    <lineage>
        <taxon>unclassified sequences</taxon>
        <taxon>metagenomes</taxon>
        <taxon>ecological metagenomes</taxon>
    </lineage>
</organism>
<evidence type="ECO:0000313" key="1">
    <source>
        <dbReference type="EMBL" id="GAJ10450.1"/>
    </source>
</evidence>
<name>X1VNP7_9ZZZZ</name>
<proteinExistence type="predicted"/>
<protein>
    <submittedName>
        <fullName evidence="1">Uncharacterized protein</fullName>
    </submittedName>
</protein>